<dbReference type="Pfam" id="PF20641">
    <property type="entry name" value="TAF1C_beta-prop"/>
    <property type="match status" value="1"/>
</dbReference>
<gene>
    <name evidence="4" type="ORF">LOTGIDRAFT_233091</name>
</gene>
<feature type="compositionally biased region" description="Basic residues" evidence="2">
    <location>
        <begin position="1112"/>
        <end position="1126"/>
    </location>
</feature>
<feature type="region of interest" description="Disordered" evidence="2">
    <location>
        <begin position="1389"/>
        <end position="1413"/>
    </location>
</feature>
<feature type="compositionally biased region" description="Polar residues" evidence="2">
    <location>
        <begin position="1127"/>
        <end position="1150"/>
    </location>
</feature>
<feature type="compositionally biased region" description="Basic and acidic residues" evidence="2">
    <location>
        <begin position="1389"/>
        <end position="1399"/>
    </location>
</feature>
<dbReference type="OrthoDB" id="2382881at2759"/>
<dbReference type="GO" id="GO:0001164">
    <property type="term" value="F:RNA polymerase I core promoter sequence-specific DNA binding"/>
    <property type="evidence" value="ECO:0007669"/>
    <property type="project" value="TreeGrafter"/>
</dbReference>
<feature type="compositionally biased region" description="Basic residues" evidence="2">
    <location>
        <begin position="1051"/>
        <end position="1060"/>
    </location>
</feature>
<feature type="compositionally biased region" description="Low complexity" evidence="2">
    <location>
        <begin position="927"/>
        <end position="936"/>
    </location>
</feature>
<feature type="compositionally biased region" description="Polar residues" evidence="2">
    <location>
        <begin position="1247"/>
        <end position="1269"/>
    </location>
</feature>
<feature type="compositionally biased region" description="Basic and acidic residues" evidence="2">
    <location>
        <begin position="1327"/>
        <end position="1339"/>
    </location>
</feature>
<feature type="compositionally biased region" description="Basic and acidic residues" evidence="2">
    <location>
        <begin position="874"/>
        <end position="894"/>
    </location>
</feature>
<feature type="domain" description="TAF1C beta-propeller" evidence="3">
    <location>
        <begin position="230"/>
        <end position="350"/>
    </location>
</feature>
<feature type="compositionally biased region" description="Basic residues" evidence="2">
    <location>
        <begin position="1184"/>
        <end position="1196"/>
    </location>
</feature>
<feature type="compositionally biased region" description="Polar residues" evidence="2">
    <location>
        <begin position="1436"/>
        <end position="1452"/>
    </location>
</feature>
<dbReference type="STRING" id="225164.V4AC28"/>
<feature type="region of interest" description="Disordered" evidence="2">
    <location>
        <begin position="795"/>
        <end position="1210"/>
    </location>
</feature>
<dbReference type="InterPro" id="IPR049087">
    <property type="entry name" value="TAF1C_beta-prop"/>
</dbReference>
<dbReference type="PANTHER" id="PTHR15319:SF1">
    <property type="entry name" value="TATA BOX-BINDING PROTEIN-ASSOCIATED FACTOR RNA POLYMERASE I SUBUNIT C"/>
    <property type="match status" value="1"/>
</dbReference>
<feature type="compositionally biased region" description="Low complexity" evidence="2">
    <location>
        <begin position="1306"/>
        <end position="1326"/>
    </location>
</feature>
<evidence type="ECO:0000256" key="2">
    <source>
        <dbReference type="SAM" id="MobiDB-lite"/>
    </source>
</evidence>
<evidence type="ECO:0000256" key="1">
    <source>
        <dbReference type="SAM" id="Coils"/>
    </source>
</evidence>
<dbReference type="RefSeq" id="XP_009056800.1">
    <property type="nucleotide sequence ID" value="XM_009058552.1"/>
</dbReference>
<protein>
    <recommendedName>
        <fullName evidence="3">TAF1C beta-propeller domain-containing protein</fullName>
    </recommendedName>
</protein>
<feature type="region of interest" description="Disordered" evidence="2">
    <location>
        <begin position="1436"/>
        <end position="1473"/>
    </location>
</feature>
<dbReference type="PANTHER" id="PTHR15319">
    <property type="entry name" value="TATA BOX-BINDING PROTEIN ASSOCIATED FACTOR RNA POLYMERASE I SUBUNIT C"/>
    <property type="match status" value="1"/>
</dbReference>
<dbReference type="HOGENOM" id="CLU_242044_0_0_1"/>
<feature type="compositionally biased region" description="Low complexity" evidence="2">
    <location>
        <begin position="1167"/>
        <end position="1180"/>
    </location>
</feature>
<feature type="compositionally biased region" description="Polar residues" evidence="2">
    <location>
        <begin position="801"/>
        <end position="821"/>
    </location>
</feature>
<feature type="region of interest" description="Disordered" evidence="2">
    <location>
        <begin position="1235"/>
        <end position="1363"/>
    </location>
</feature>
<dbReference type="KEGG" id="lgi:LOTGIDRAFT_233091"/>
<accession>V4AC28</accession>
<dbReference type="GeneID" id="20249149"/>
<dbReference type="EMBL" id="KB202050">
    <property type="protein sequence ID" value="ESO92660.1"/>
    <property type="molecule type" value="Genomic_DNA"/>
</dbReference>
<feature type="region of interest" description="Disordered" evidence="2">
    <location>
        <begin position="1502"/>
        <end position="1530"/>
    </location>
</feature>
<evidence type="ECO:0000313" key="4">
    <source>
        <dbReference type="EMBL" id="ESO92660.1"/>
    </source>
</evidence>
<feature type="compositionally biased region" description="Polar residues" evidence="2">
    <location>
        <begin position="831"/>
        <end position="855"/>
    </location>
</feature>
<feature type="compositionally biased region" description="Polar residues" evidence="2">
    <location>
        <begin position="1017"/>
        <end position="1027"/>
    </location>
</feature>
<dbReference type="OMA" id="PLIHEFC"/>
<dbReference type="InterPro" id="IPR038801">
    <property type="entry name" value="TAF1C"/>
</dbReference>
<dbReference type="Proteomes" id="UP000030746">
    <property type="component" value="Unassembled WGS sequence"/>
</dbReference>
<keyword evidence="5" id="KW-1185">Reference proteome</keyword>
<feature type="compositionally biased region" description="Basic residues" evidence="2">
    <location>
        <begin position="1274"/>
        <end position="1287"/>
    </location>
</feature>
<feature type="compositionally biased region" description="Basic and acidic residues" evidence="2">
    <location>
        <begin position="971"/>
        <end position="1005"/>
    </location>
</feature>
<name>V4AC28_LOTGI</name>
<feature type="compositionally biased region" description="Polar residues" evidence="2">
    <location>
        <begin position="1093"/>
        <end position="1111"/>
    </location>
</feature>
<keyword evidence="1" id="KW-0175">Coiled coil</keyword>
<dbReference type="GO" id="GO:0001650">
    <property type="term" value="C:fibrillar center"/>
    <property type="evidence" value="ECO:0007669"/>
    <property type="project" value="TreeGrafter"/>
</dbReference>
<feature type="compositionally biased region" description="Polar residues" evidence="2">
    <location>
        <begin position="1351"/>
        <end position="1363"/>
    </location>
</feature>
<organism evidence="4 5">
    <name type="scientific">Lottia gigantea</name>
    <name type="common">Giant owl limpet</name>
    <dbReference type="NCBI Taxonomy" id="225164"/>
    <lineage>
        <taxon>Eukaryota</taxon>
        <taxon>Metazoa</taxon>
        <taxon>Spiralia</taxon>
        <taxon>Lophotrochozoa</taxon>
        <taxon>Mollusca</taxon>
        <taxon>Gastropoda</taxon>
        <taxon>Patellogastropoda</taxon>
        <taxon>Lottioidea</taxon>
        <taxon>Lottiidae</taxon>
        <taxon>Lottia</taxon>
    </lineage>
</organism>
<feature type="compositionally biased region" description="Low complexity" evidence="2">
    <location>
        <begin position="1235"/>
        <end position="1246"/>
    </location>
</feature>
<evidence type="ECO:0000313" key="5">
    <source>
        <dbReference type="Proteomes" id="UP000030746"/>
    </source>
</evidence>
<feature type="compositionally biased region" description="Basic residues" evidence="2">
    <location>
        <begin position="937"/>
        <end position="956"/>
    </location>
</feature>
<sequence length="1664" mass="185878">MDENETSKYDTQDYYFPNSLIRPNNKRHDIFINYGRVSSVLIQSDIGQPVLNQNNHFNDDQLSAKHPTLPISSTALQVDYPFKDRVMAENLANIEKARYFVNYITRMRGAMLSKIPCNHLKPLKRLIEGVEEEGCIIKLAVKTRPTETVKNYILDYTKLISANIENYNSEYVGGCLAVLNDDRYNKTVCFPSVNEDDNNIYKYGNGIEIDIGSGIYEVQSTKIRDTGYCGIRSQDNKCHMMRFQGENYSNTINTIETVDEKPTSIAVSPYIEGESLIATDSGTVHIWNVGKGLEGVILNKATRFHCNDKWRQVQYGACPQEIVLADKTVVQIYDRRTKCDESFDLFTLPNKRLLNNERITVTSKHPSNPYQYLLATDYSLLLLDQRFPNHSVLYWDHLLDSSPGLISVYKDQYNTDNSLVLLSSHYPPETTCFRFQQSDTKPATSTQTPFRLSKISDICNYEIPMLNTYCILSKKRLETSLSGISALSGADSNSILTLQLDCHGELYHQVYSTTNNNNNDPTCSAGPGFNTSNFNQEAQLHCKLWMSSLERHVGQVCEENNLLEVTTIDYSNRYHEVLETGVSSESCVLCKPGNIRTNYGNNNIEELCDTCQLSPTTSHSLLTAHQQDKFASIDSDDGLKIFNEQIPPYDKLPHSTARSQILIKLWHEPEPDLSSLLFQADKDLKKYKDTYEKAKRKLIKKSETRRKYYTTLKKKGHDINKIYFEYKNNPKLLDRYMKSLIAGYDEGCQLDGSFITDTATYITDATSMVSKVSKPDANRTLLARESQNLSLLQMLQSSSSGTHSHTDQLSVHSGNSSTHTLSKSHGRRSRGNSISSQTITNHPSSPTNSEKSLNCSADGFKKPQATALKKKKSVTPDDKVTKSKKSELAEADNKSKKRKRKREEGGHDSDDLSSSSVTSDGDDLSETNSDSTGKTTSSKRSKKKKVTSSANKRRKKQNLDTESNLADLSSVEEKSTLNEKPYDAKKKSSKRESTKNTKKEKGKGDGEDEDSSDGSSQTDSAASQKASCSELDTEIDDEYTFHSDSSLRSNHQVKSKRKSTGRLLGSTETKTLKRKSVVRMISDSSSEKEKNMLSPQQSDSSRNISAPATKSNGKKNKHQKGRKKAKNVNNDSAVETDLTSDGDNQTTISSHLAKAHRDPDAVTVQKNNDSSYYDSESNESTCSKGRKRAKKKRGKSQGRALDSGCSTSSAHLTEALDKSTVDDFQTLDKTISQLSNSLNQSENYNSDASLFSTQPSVQSDVNSDSTTAQEPGASKKKKKKKKKKKNKSCLDSSQDSNRENSDDNDFSNTNSPNTRATFGSKTSTSKTEGKKSKARGERGKSHKKSKKLNGDNESLNDSDSVSFQNEVQYNTDLLDSDCNSFCEFEFESPKRLDSGQVKEEPEDYQSDLDSSLDHSRLSVDSVLCGEDDDKSSVHLSVSHNIDNMSDVSGNSRSVKEETTPQKEGPSLKIETDKESVKDLKYEVESINETEFDSNCLKRELEDNVESDISESKQENSMVHTENVPPSPNSVSSDVVHIANVCNHSIPISPASTLFSPISHISPLDGSDIGLENPNSNHKRNLFNTVNKENIKDSVKVSAVEQLDEDFKHNSINSPINQACDAFECNSPSKFKFFKPEITSTQLNTTILVKSSKKKKKKNNFVIGF</sequence>
<evidence type="ECO:0000259" key="3">
    <source>
        <dbReference type="Pfam" id="PF20641"/>
    </source>
</evidence>
<proteinExistence type="predicted"/>
<reference evidence="4 5" key="1">
    <citation type="journal article" date="2013" name="Nature">
        <title>Insights into bilaterian evolution from three spiralian genomes.</title>
        <authorList>
            <person name="Simakov O."/>
            <person name="Marletaz F."/>
            <person name="Cho S.J."/>
            <person name="Edsinger-Gonzales E."/>
            <person name="Havlak P."/>
            <person name="Hellsten U."/>
            <person name="Kuo D.H."/>
            <person name="Larsson T."/>
            <person name="Lv J."/>
            <person name="Arendt D."/>
            <person name="Savage R."/>
            <person name="Osoegawa K."/>
            <person name="de Jong P."/>
            <person name="Grimwood J."/>
            <person name="Chapman J.A."/>
            <person name="Shapiro H."/>
            <person name="Aerts A."/>
            <person name="Otillar R.P."/>
            <person name="Terry A.Y."/>
            <person name="Boore J.L."/>
            <person name="Grigoriev I.V."/>
            <person name="Lindberg D.R."/>
            <person name="Seaver E.C."/>
            <person name="Weisblat D.A."/>
            <person name="Putnam N.H."/>
            <person name="Rokhsar D.S."/>
        </authorList>
    </citation>
    <scope>NUCLEOTIDE SEQUENCE [LARGE SCALE GENOMIC DNA]</scope>
</reference>
<feature type="coiled-coil region" evidence="1">
    <location>
        <begin position="677"/>
        <end position="704"/>
    </location>
</feature>
<dbReference type="CTD" id="20249149"/>